<keyword evidence="3" id="KW-1185">Reference proteome</keyword>
<evidence type="ECO:0000313" key="2">
    <source>
        <dbReference type="EMBL" id="CAI9743484.1"/>
    </source>
</evidence>
<evidence type="ECO:0000313" key="3">
    <source>
        <dbReference type="Proteomes" id="UP001162480"/>
    </source>
</evidence>
<dbReference type="Proteomes" id="UP001162480">
    <property type="component" value="Chromosome 29"/>
</dbReference>
<accession>A0AA36C015</accession>
<sequence length="67" mass="7764">MEKKTKKKRGGKRDKEGEQEHGVENEEDEEAEGEKGKEDEEAEKEGGDPKSQEWDLARIQRRSHTIL</sequence>
<feature type="compositionally biased region" description="Basic and acidic residues" evidence="1">
    <location>
        <begin position="13"/>
        <end position="24"/>
    </location>
</feature>
<name>A0AA36C015_OCTVU</name>
<reference evidence="2" key="1">
    <citation type="submission" date="2023-08" db="EMBL/GenBank/DDBJ databases">
        <authorList>
            <person name="Alioto T."/>
            <person name="Alioto T."/>
            <person name="Gomez Garrido J."/>
        </authorList>
    </citation>
    <scope>NUCLEOTIDE SEQUENCE</scope>
</reference>
<evidence type="ECO:0000256" key="1">
    <source>
        <dbReference type="SAM" id="MobiDB-lite"/>
    </source>
</evidence>
<protein>
    <submittedName>
        <fullName evidence="2">Uncharacterized protein</fullName>
    </submittedName>
</protein>
<gene>
    <name evidence="2" type="ORF">OCTVUL_1B002546</name>
</gene>
<dbReference type="AlphaFoldDB" id="A0AA36C015"/>
<feature type="compositionally biased region" description="Basic and acidic residues" evidence="1">
    <location>
        <begin position="33"/>
        <end position="58"/>
    </location>
</feature>
<organism evidence="2 3">
    <name type="scientific">Octopus vulgaris</name>
    <name type="common">Common octopus</name>
    <dbReference type="NCBI Taxonomy" id="6645"/>
    <lineage>
        <taxon>Eukaryota</taxon>
        <taxon>Metazoa</taxon>
        <taxon>Spiralia</taxon>
        <taxon>Lophotrochozoa</taxon>
        <taxon>Mollusca</taxon>
        <taxon>Cephalopoda</taxon>
        <taxon>Coleoidea</taxon>
        <taxon>Octopodiformes</taxon>
        <taxon>Octopoda</taxon>
        <taxon>Incirrata</taxon>
        <taxon>Octopodidae</taxon>
        <taxon>Octopus</taxon>
    </lineage>
</organism>
<feature type="region of interest" description="Disordered" evidence="1">
    <location>
        <begin position="1"/>
        <end position="67"/>
    </location>
</feature>
<dbReference type="EMBL" id="OX597842">
    <property type="protein sequence ID" value="CAI9743484.1"/>
    <property type="molecule type" value="Genomic_DNA"/>
</dbReference>
<proteinExistence type="predicted"/>
<feature type="compositionally biased region" description="Basic residues" evidence="1">
    <location>
        <begin position="1"/>
        <end position="12"/>
    </location>
</feature>